<organism evidence="1 2">
    <name type="scientific">Yersinia nurmii</name>
    <dbReference type="NCBI Taxonomy" id="685706"/>
    <lineage>
        <taxon>Bacteria</taxon>
        <taxon>Pseudomonadati</taxon>
        <taxon>Pseudomonadota</taxon>
        <taxon>Gammaproteobacteria</taxon>
        <taxon>Enterobacterales</taxon>
        <taxon>Yersiniaceae</taxon>
        <taxon>Yersinia</taxon>
    </lineage>
</organism>
<evidence type="ECO:0000313" key="2">
    <source>
        <dbReference type="Proteomes" id="UP001167864"/>
    </source>
</evidence>
<reference evidence="1" key="1">
    <citation type="submission" date="2023-06" db="EMBL/GenBank/DDBJ databases">
        <authorList>
            <person name="Polev D.E."/>
            <person name="Saitova A.T."/>
            <person name="Bogumilchik E.A."/>
            <person name="Kokorina G.I."/>
            <person name="Voskresenskaia E.A."/>
        </authorList>
    </citation>
    <scope>NUCLEOTIDE SEQUENCE</scope>
    <source>
        <strain evidence="1">2145 StPb PI</strain>
    </source>
</reference>
<comment type="caution">
    <text evidence="1">The sequence shown here is derived from an EMBL/GenBank/DDBJ whole genome shotgun (WGS) entry which is preliminary data.</text>
</comment>
<name>A0AAW7JXU2_9GAMM</name>
<dbReference type="EMBL" id="JAUEHU010000001">
    <property type="protein sequence ID" value="MDN0085795.1"/>
    <property type="molecule type" value="Genomic_DNA"/>
</dbReference>
<gene>
    <name evidence="1" type="ORF">QVN42_00040</name>
</gene>
<evidence type="ECO:0000313" key="1">
    <source>
        <dbReference type="EMBL" id="MDN0085795.1"/>
    </source>
</evidence>
<accession>A0AAW7JXU2</accession>
<sequence length="87" mass="9603">MISNLFWLVSRCDSRTLLRQQATLGKISGKLSKNTQRQPKVLTRILPATAPIANPSPFTTSDVPIARPCFFGKSGGNQADCYRIKHS</sequence>
<proteinExistence type="predicted"/>
<dbReference type="Proteomes" id="UP001167864">
    <property type="component" value="Unassembled WGS sequence"/>
</dbReference>
<dbReference type="RefSeq" id="WP_289817462.1">
    <property type="nucleotide sequence ID" value="NZ_JAUEHU010000001.1"/>
</dbReference>
<dbReference type="AlphaFoldDB" id="A0AAW7JXU2"/>
<protein>
    <submittedName>
        <fullName evidence="1">Uncharacterized protein</fullName>
    </submittedName>
</protein>